<dbReference type="GO" id="GO:0004672">
    <property type="term" value="F:protein kinase activity"/>
    <property type="evidence" value="ECO:0007669"/>
    <property type="project" value="InterPro"/>
</dbReference>
<keyword evidence="1" id="KW-0547">Nucleotide-binding</keyword>
<feature type="region of interest" description="Disordered" evidence="3">
    <location>
        <begin position="243"/>
        <end position="272"/>
    </location>
</feature>
<feature type="region of interest" description="Disordered" evidence="3">
    <location>
        <begin position="110"/>
        <end position="129"/>
    </location>
</feature>
<dbReference type="PROSITE" id="PS00109">
    <property type="entry name" value="PROTEIN_KINASE_TYR"/>
    <property type="match status" value="1"/>
</dbReference>
<keyword evidence="6" id="KW-1185">Reference proteome</keyword>
<dbReference type="GO" id="GO:0005524">
    <property type="term" value="F:ATP binding"/>
    <property type="evidence" value="ECO:0007669"/>
    <property type="project" value="UniProtKB-KW"/>
</dbReference>
<dbReference type="SUPFAM" id="SSF56112">
    <property type="entry name" value="Protein kinase-like (PK-like)"/>
    <property type="match status" value="1"/>
</dbReference>
<feature type="compositionally biased region" description="Polar residues" evidence="3">
    <location>
        <begin position="373"/>
        <end position="385"/>
    </location>
</feature>
<gene>
    <name evidence="5" type="ORF">MUK42_17392</name>
</gene>
<evidence type="ECO:0000256" key="1">
    <source>
        <dbReference type="ARBA" id="ARBA00022741"/>
    </source>
</evidence>
<keyword evidence="2" id="KW-0067">ATP-binding</keyword>
<dbReference type="AlphaFoldDB" id="A0A9E7HCC3"/>
<evidence type="ECO:0000259" key="4">
    <source>
        <dbReference type="PROSITE" id="PS50011"/>
    </source>
</evidence>
<feature type="compositionally biased region" description="Basic and acidic residues" evidence="3">
    <location>
        <begin position="252"/>
        <end position="263"/>
    </location>
</feature>
<dbReference type="PROSITE" id="PS50011">
    <property type="entry name" value="PROTEIN_KINASE_DOM"/>
    <property type="match status" value="1"/>
</dbReference>
<sequence>MGDKSGRREMSSTPENVVVVAVRAEREISKTALAWALTHVVRPGDVVTLLAVLTDREATGWRRWLLWGFPRLGGDRRSRERCPISASCSQMALQIDGRSEINVRIKVVGSDPSASGSSASTSSSGDRGGGVVVAESKRVGANWVVLDKNIGCSVLCGQFVVRFMCTFNVVVYGTHRQLKQEEKHCMEELQCNIVVIKGSCAKVLRLNLGGIHNKPLPPFSLSSSSSSHSPICSEKYLDKNSRLAKTASSPVEDAKKASPRPETKTVALSSNAAPTASFSVREHNPLFEKLHTGNLTPIEDVGSDGEGTADSEDNGGGSTGSTPLGLKLHYDALLSLSARGEYPGFHLASVPVAAQLRRAVYWIPQNHTPEKAQMNNATKAPQKSPQTEKHLSADHRLRSPGADQDCTTPYSSDVREAVSLFGSSPSVPPPLCSLCRHKAPVFGKPPRRFTYRQLEVATDGFADATFVAEGGGGLVHRGFLEDGRVVAVKRLKAASCGKAAAAEEEEEEEEFCEEVEVLSRAQHRNVVMLVGFCVEGATKVLVYEYICNGSLDLHLYGQAQPPLDWIARMKTAVGVARGLRYLHEDCRVGFVVHKDLRPNNILLTHDFEPLLGDFRLTRWQTETSRSVDTNVPEAFGYLAPEYIEHGIVTDKSDVYAFGVVLLELITGRRALDTNLPKGQQFLVEWARPLLSLASEGGQTIAVDRFLDPRLDRDQARFFSQELRAMARAASLCLRREPQSRPGMSKVLRILEGDSIVDQALDVSTVGSRSGRIIRPVLQPDMGISGSLSYRFPREAVASALCADTSWPTTLYESI</sequence>
<dbReference type="InterPro" id="IPR001245">
    <property type="entry name" value="Ser-Thr/Tyr_kinase_cat_dom"/>
</dbReference>
<feature type="region of interest" description="Disordered" evidence="3">
    <location>
        <begin position="289"/>
        <end position="322"/>
    </location>
</feature>
<dbReference type="OrthoDB" id="757296at2759"/>
<dbReference type="Proteomes" id="UP001055439">
    <property type="component" value="Chromosome 8"/>
</dbReference>
<feature type="region of interest" description="Disordered" evidence="3">
    <location>
        <begin position="367"/>
        <end position="409"/>
    </location>
</feature>
<evidence type="ECO:0000313" key="5">
    <source>
        <dbReference type="EMBL" id="URE28648.1"/>
    </source>
</evidence>
<protein>
    <submittedName>
        <fullName evidence="5">STYKc</fullName>
    </submittedName>
</protein>
<organism evidence="5 6">
    <name type="scientific">Musa troglodytarum</name>
    <name type="common">fe'i banana</name>
    <dbReference type="NCBI Taxonomy" id="320322"/>
    <lineage>
        <taxon>Eukaryota</taxon>
        <taxon>Viridiplantae</taxon>
        <taxon>Streptophyta</taxon>
        <taxon>Embryophyta</taxon>
        <taxon>Tracheophyta</taxon>
        <taxon>Spermatophyta</taxon>
        <taxon>Magnoliopsida</taxon>
        <taxon>Liliopsida</taxon>
        <taxon>Zingiberales</taxon>
        <taxon>Musaceae</taxon>
        <taxon>Musa</taxon>
    </lineage>
</organism>
<name>A0A9E7HCC3_9LILI</name>
<feature type="compositionally biased region" description="Basic and acidic residues" evidence="3">
    <location>
        <begin position="386"/>
        <end position="397"/>
    </location>
</feature>
<dbReference type="InterPro" id="IPR008266">
    <property type="entry name" value="Tyr_kinase_AS"/>
</dbReference>
<proteinExistence type="predicted"/>
<dbReference type="Gene3D" id="3.30.200.20">
    <property type="entry name" value="Phosphorylase Kinase, domain 1"/>
    <property type="match status" value="1"/>
</dbReference>
<dbReference type="FunFam" id="3.30.200.20:FF:000162">
    <property type="entry name" value="Adenine nucleotide alpha hydrolase-like domain kinase"/>
    <property type="match status" value="1"/>
</dbReference>
<feature type="compositionally biased region" description="Acidic residues" evidence="3">
    <location>
        <begin position="301"/>
        <end position="313"/>
    </location>
</feature>
<dbReference type="InterPro" id="IPR011009">
    <property type="entry name" value="Kinase-like_dom_sf"/>
</dbReference>
<dbReference type="FunFam" id="1.10.510.10:FF:000095">
    <property type="entry name" value="protein STRUBBELIG-RECEPTOR FAMILY 8"/>
    <property type="match status" value="1"/>
</dbReference>
<evidence type="ECO:0000313" key="6">
    <source>
        <dbReference type="Proteomes" id="UP001055439"/>
    </source>
</evidence>
<dbReference type="Gene3D" id="1.10.510.10">
    <property type="entry name" value="Transferase(Phosphotransferase) domain 1"/>
    <property type="match status" value="1"/>
</dbReference>
<feature type="domain" description="Protein kinase" evidence="4">
    <location>
        <begin position="461"/>
        <end position="756"/>
    </location>
</feature>
<dbReference type="PANTHER" id="PTHR47989:SF14">
    <property type="entry name" value="INACTIVE PROTEIN KINASE SELMODRAFT_444075"/>
    <property type="match status" value="1"/>
</dbReference>
<dbReference type="InterPro" id="IPR000719">
    <property type="entry name" value="Prot_kinase_dom"/>
</dbReference>
<evidence type="ECO:0000256" key="3">
    <source>
        <dbReference type="SAM" id="MobiDB-lite"/>
    </source>
</evidence>
<reference evidence="5" key="1">
    <citation type="submission" date="2022-05" db="EMBL/GenBank/DDBJ databases">
        <title>The Musa troglodytarum L. genome provides insights into the mechanism of non-climacteric behaviour and enrichment of carotenoids.</title>
        <authorList>
            <person name="Wang J."/>
        </authorList>
    </citation>
    <scope>NUCLEOTIDE SEQUENCE</scope>
    <source>
        <tissue evidence="5">Leaf</tissue>
    </source>
</reference>
<feature type="compositionally biased region" description="Low complexity" evidence="3">
    <location>
        <begin position="110"/>
        <end position="125"/>
    </location>
</feature>
<dbReference type="PANTHER" id="PTHR47989">
    <property type="entry name" value="OS01G0750732 PROTEIN"/>
    <property type="match status" value="1"/>
</dbReference>
<evidence type="ECO:0000256" key="2">
    <source>
        <dbReference type="ARBA" id="ARBA00022840"/>
    </source>
</evidence>
<accession>A0A9E7HCC3</accession>
<dbReference type="EMBL" id="CP097510">
    <property type="protein sequence ID" value="URE28648.1"/>
    <property type="molecule type" value="Genomic_DNA"/>
</dbReference>
<dbReference type="Pfam" id="PF07714">
    <property type="entry name" value="PK_Tyr_Ser-Thr"/>
    <property type="match status" value="1"/>
</dbReference>